<sequence length="831" mass="94483">MLFEENYQEEVTQFADVILPVPVPRLFTYRVPREFAGIVTAGVRVIVQFGKTKVVTAVVAKVHNSPPKEYQAKYILEILDDVPLVTTQQIDLFHWIAEYYMCCAGEVMNVALPSGLKITSQSKVQLNPEFEYPELLTEREKEIIEELKKHSSLSYDELARFAEVKNVYHLIKSLVGKRAIIVFEEVKEKYSPKIVRKVRLNSFYEETGNLTALIGELEKTPKQLEVLLQYLRYVPALRTPELNRKGLEKSTLMKAGISEGSLGTLVKNGVFEYFEVIISRFADLEPTQEAASIQLSGPQQKAFDEILQQFQQKDTVLFHGITGSGKTEIYIKLIELALESGSQVLYLLPEIALTTQIVVRLQKIFGDKLGVYHSKFSDNERVEVWKNIISGKYQFIIGVRSSVFLPFNNLGLIIVDEEHETSYKQYDPAPRYHAKDVALVIAQKQSAKVLLGSATPSIESYFHANQGRFGLVTLKERFGNAQLPEIELVDIKYARKHRLIKGGFSGLLLEQLKLNLEKKEQSILFQNRRGYSPYLQCEDCDWISTCHQCDVSLTYHYNGQELRCHYCGHREPLPRTCAACGSHKLKTMGYGTEKIEEELQQIFPEAKVGRMDLDTTRSKTAFQTLIGEVEKGAIDILVGTQMVTKGLDFEGVSLVGIFDADKMIHFPDFRASERAFQMITQVAGRAGRRDTRGKVIIQTNNPNQPILHQIIHNDYENLYREEISEREAFMYPPFSRLIKLTVKHFEQEIAHNAASLLALKLREKLGAPRVLGPEAPLVERVRNQFIFEVMIKLEKTIGLKGVKAFLSEQIQDVLLMKEFKGASIIPDVDCG</sequence>
<keyword evidence="8 12" id="KW-0067">ATP-binding</keyword>
<dbReference type="EMBL" id="FOXH01000013">
    <property type="protein sequence ID" value="SFQ25940.1"/>
    <property type="molecule type" value="Genomic_DNA"/>
</dbReference>
<evidence type="ECO:0000256" key="2">
    <source>
        <dbReference type="ARBA" id="ARBA00022705"/>
    </source>
</evidence>
<keyword evidence="1 12" id="KW-0639">Primosome</keyword>
<feature type="binding site" evidence="12">
    <location>
        <position position="540"/>
    </location>
    <ligand>
        <name>Zn(2+)</name>
        <dbReference type="ChEBI" id="CHEBI:29105"/>
        <label>1</label>
    </ligand>
</feature>
<feature type="binding site" evidence="12">
    <location>
        <position position="546"/>
    </location>
    <ligand>
        <name>Zn(2+)</name>
        <dbReference type="ChEBI" id="CHEBI:29105"/>
        <label>2</label>
    </ligand>
</feature>
<proteinExistence type="inferred from homology"/>
<dbReference type="InterPro" id="IPR041236">
    <property type="entry name" value="PriA_C"/>
</dbReference>
<dbReference type="OrthoDB" id="9759544at2"/>
<dbReference type="GO" id="GO:1990077">
    <property type="term" value="C:primosome complex"/>
    <property type="evidence" value="ECO:0007669"/>
    <property type="project" value="UniProtKB-UniRule"/>
</dbReference>
<dbReference type="GO" id="GO:0003677">
    <property type="term" value="F:DNA binding"/>
    <property type="evidence" value="ECO:0007669"/>
    <property type="project" value="UniProtKB-UniRule"/>
</dbReference>
<evidence type="ECO:0000259" key="14">
    <source>
        <dbReference type="PROSITE" id="PS51194"/>
    </source>
</evidence>
<dbReference type="PANTHER" id="PTHR30580">
    <property type="entry name" value="PRIMOSOMAL PROTEIN N"/>
    <property type="match status" value="1"/>
</dbReference>
<dbReference type="GO" id="GO:0006302">
    <property type="term" value="P:double-strand break repair"/>
    <property type="evidence" value="ECO:0007669"/>
    <property type="project" value="InterPro"/>
</dbReference>
<dbReference type="Gene3D" id="3.40.50.300">
    <property type="entry name" value="P-loop containing nucleotide triphosphate hydrolases"/>
    <property type="match status" value="2"/>
</dbReference>
<dbReference type="InterPro" id="IPR042115">
    <property type="entry name" value="PriA_3primeBD_sf"/>
</dbReference>
<evidence type="ECO:0000256" key="1">
    <source>
        <dbReference type="ARBA" id="ARBA00022515"/>
    </source>
</evidence>
<evidence type="ECO:0000313" key="16">
    <source>
        <dbReference type="Proteomes" id="UP000199306"/>
    </source>
</evidence>
<evidence type="ECO:0000256" key="11">
    <source>
        <dbReference type="ARBA" id="ARBA00048988"/>
    </source>
</evidence>
<protein>
    <recommendedName>
        <fullName evidence="12">Replication restart protein PriA</fullName>
    </recommendedName>
    <alternativeName>
        <fullName evidence="12">ATP-dependent DNA helicase PriA</fullName>
        <ecNumber evidence="12">5.6.2.4</ecNumber>
    </alternativeName>
    <alternativeName>
        <fullName evidence="12">DNA 3'-5' helicase PriA</fullName>
    </alternativeName>
</protein>
<dbReference type="PROSITE" id="PS51194">
    <property type="entry name" value="HELICASE_CTER"/>
    <property type="match status" value="1"/>
</dbReference>
<dbReference type="NCBIfam" id="TIGR00595">
    <property type="entry name" value="priA"/>
    <property type="match status" value="1"/>
</dbReference>
<keyword evidence="16" id="KW-1185">Reference proteome</keyword>
<comment type="function">
    <text evidence="12">Initiates the restart of stalled replication forks, which reloads the replicative helicase on sites other than the origin of replication. Recognizes and binds to abandoned replication forks and remodels them to uncover a helicase loading site. Promotes assembly of the primosome at these replication forks.</text>
</comment>
<dbReference type="InterPro" id="IPR014001">
    <property type="entry name" value="Helicase_ATP-bd"/>
</dbReference>
<dbReference type="AlphaFoldDB" id="A0A1I5X201"/>
<evidence type="ECO:0000256" key="4">
    <source>
        <dbReference type="ARBA" id="ARBA00022741"/>
    </source>
</evidence>
<dbReference type="SUPFAM" id="SSF52540">
    <property type="entry name" value="P-loop containing nucleoside triphosphate hydrolases"/>
    <property type="match status" value="2"/>
</dbReference>
<keyword evidence="4 12" id="KW-0547">Nucleotide-binding</keyword>
<accession>A0A1I5X201</accession>
<keyword evidence="5 12" id="KW-0378">Hydrolase</keyword>
<dbReference type="Proteomes" id="UP000199306">
    <property type="component" value="Unassembled WGS sequence"/>
</dbReference>
<keyword evidence="7 12" id="KW-0862">Zinc</keyword>
<organism evidence="15 16">
    <name type="scientific">Pseudarcicella hirudinis</name>
    <dbReference type="NCBI Taxonomy" id="1079859"/>
    <lineage>
        <taxon>Bacteria</taxon>
        <taxon>Pseudomonadati</taxon>
        <taxon>Bacteroidota</taxon>
        <taxon>Cytophagia</taxon>
        <taxon>Cytophagales</taxon>
        <taxon>Flectobacillaceae</taxon>
        <taxon>Pseudarcicella</taxon>
    </lineage>
</organism>
<dbReference type="InterPro" id="IPR041222">
    <property type="entry name" value="PriA_3primeBD"/>
</dbReference>
<feature type="domain" description="Helicase C-terminal" evidence="14">
    <location>
        <begin position="508"/>
        <end position="731"/>
    </location>
</feature>
<keyword evidence="2 12" id="KW-0235">DNA replication</keyword>
<dbReference type="CDD" id="cd18804">
    <property type="entry name" value="SF2_C_priA"/>
    <property type="match status" value="1"/>
</dbReference>
<dbReference type="Gene3D" id="3.40.1440.60">
    <property type="entry name" value="PriA, 3(prime) DNA-binding domain"/>
    <property type="match status" value="1"/>
</dbReference>
<dbReference type="GO" id="GO:0008270">
    <property type="term" value="F:zinc ion binding"/>
    <property type="evidence" value="ECO:0007669"/>
    <property type="project" value="UniProtKB-UniRule"/>
</dbReference>
<keyword evidence="10 12" id="KW-0413">Isomerase</keyword>
<dbReference type="Pfam" id="PF17764">
    <property type="entry name" value="PriA_3primeBD"/>
    <property type="match status" value="1"/>
</dbReference>
<comment type="similarity">
    <text evidence="12">Belongs to the helicase family. PriA subfamily.</text>
</comment>
<dbReference type="HAMAP" id="MF_00983">
    <property type="entry name" value="PriA"/>
    <property type="match status" value="1"/>
</dbReference>
<evidence type="ECO:0000256" key="6">
    <source>
        <dbReference type="ARBA" id="ARBA00022806"/>
    </source>
</evidence>
<dbReference type="RefSeq" id="WP_092018789.1">
    <property type="nucleotide sequence ID" value="NZ_FOXH01000013.1"/>
</dbReference>
<evidence type="ECO:0000259" key="13">
    <source>
        <dbReference type="PROSITE" id="PS51192"/>
    </source>
</evidence>
<dbReference type="GO" id="GO:0006310">
    <property type="term" value="P:DNA recombination"/>
    <property type="evidence" value="ECO:0007669"/>
    <property type="project" value="InterPro"/>
</dbReference>
<dbReference type="PROSITE" id="PS51192">
    <property type="entry name" value="HELICASE_ATP_BIND_1"/>
    <property type="match status" value="1"/>
</dbReference>
<feature type="binding site" evidence="12">
    <location>
        <position position="580"/>
    </location>
    <ligand>
        <name>Zn(2+)</name>
        <dbReference type="ChEBI" id="CHEBI:29105"/>
        <label>1</label>
    </ligand>
</feature>
<comment type="catalytic activity">
    <reaction evidence="11 12">
        <text>ATP + H2O = ADP + phosphate + H(+)</text>
        <dbReference type="Rhea" id="RHEA:13065"/>
        <dbReference type="ChEBI" id="CHEBI:15377"/>
        <dbReference type="ChEBI" id="CHEBI:15378"/>
        <dbReference type="ChEBI" id="CHEBI:30616"/>
        <dbReference type="ChEBI" id="CHEBI:43474"/>
        <dbReference type="ChEBI" id="CHEBI:456216"/>
        <dbReference type="EC" id="5.6.2.4"/>
    </reaction>
</comment>
<evidence type="ECO:0000256" key="3">
    <source>
        <dbReference type="ARBA" id="ARBA00022723"/>
    </source>
</evidence>
<feature type="binding site" evidence="12">
    <location>
        <position position="549"/>
    </location>
    <ligand>
        <name>Zn(2+)</name>
        <dbReference type="ChEBI" id="CHEBI:29105"/>
        <label>2</label>
    </ligand>
</feature>
<dbReference type="GO" id="GO:0006270">
    <property type="term" value="P:DNA replication initiation"/>
    <property type="evidence" value="ECO:0007669"/>
    <property type="project" value="TreeGrafter"/>
</dbReference>
<dbReference type="FunFam" id="3.40.1440.60:FF:000001">
    <property type="entry name" value="Primosomal protein N"/>
    <property type="match status" value="1"/>
</dbReference>
<evidence type="ECO:0000256" key="5">
    <source>
        <dbReference type="ARBA" id="ARBA00022801"/>
    </source>
</evidence>
<dbReference type="EC" id="5.6.2.4" evidence="12"/>
<evidence type="ECO:0000256" key="9">
    <source>
        <dbReference type="ARBA" id="ARBA00023125"/>
    </source>
</evidence>
<reference evidence="15 16" key="1">
    <citation type="submission" date="2016-10" db="EMBL/GenBank/DDBJ databases">
        <authorList>
            <person name="de Groot N.N."/>
        </authorList>
    </citation>
    <scope>NUCLEOTIDE SEQUENCE [LARGE SCALE GENOMIC DNA]</scope>
    <source>
        <strain evidence="16">E92,LMG 26720,CCM 7988</strain>
    </source>
</reference>
<dbReference type="PANTHER" id="PTHR30580:SF0">
    <property type="entry name" value="PRIMOSOMAL PROTEIN N"/>
    <property type="match status" value="1"/>
</dbReference>
<keyword evidence="6 12" id="KW-0347">Helicase</keyword>
<dbReference type="InterPro" id="IPR040498">
    <property type="entry name" value="PriA_CRR"/>
</dbReference>
<dbReference type="SMART" id="SM00490">
    <property type="entry name" value="HELICc"/>
    <property type="match status" value="1"/>
</dbReference>
<evidence type="ECO:0000313" key="15">
    <source>
        <dbReference type="EMBL" id="SFQ25940.1"/>
    </source>
</evidence>
<dbReference type="GO" id="GO:0016887">
    <property type="term" value="F:ATP hydrolysis activity"/>
    <property type="evidence" value="ECO:0007669"/>
    <property type="project" value="RHEA"/>
</dbReference>
<comment type="cofactor">
    <cofactor evidence="12">
        <name>Zn(2+)</name>
        <dbReference type="ChEBI" id="CHEBI:29105"/>
    </cofactor>
    <text evidence="12">Binds 2 zinc ions per subunit.</text>
</comment>
<dbReference type="InterPro" id="IPR005259">
    <property type="entry name" value="PriA"/>
</dbReference>
<dbReference type="InterPro" id="IPR011545">
    <property type="entry name" value="DEAD/DEAH_box_helicase_dom"/>
</dbReference>
<evidence type="ECO:0000256" key="7">
    <source>
        <dbReference type="ARBA" id="ARBA00022833"/>
    </source>
</evidence>
<dbReference type="GO" id="GO:0006269">
    <property type="term" value="P:DNA replication, synthesis of primer"/>
    <property type="evidence" value="ECO:0007669"/>
    <property type="project" value="UniProtKB-KW"/>
</dbReference>
<name>A0A1I5X201_9BACT</name>
<comment type="catalytic activity">
    <reaction evidence="12">
        <text>Couples ATP hydrolysis with the unwinding of duplex DNA by translocating in the 3'-5' direction.</text>
        <dbReference type="EC" id="5.6.2.4"/>
    </reaction>
</comment>
<dbReference type="Pfam" id="PF18074">
    <property type="entry name" value="PriA_C"/>
    <property type="match status" value="1"/>
</dbReference>
<dbReference type="CDD" id="cd17929">
    <property type="entry name" value="DEXHc_priA"/>
    <property type="match status" value="1"/>
</dbReference>
<dbReference type="InterPro" id="IPR001650">
    <property type="entry name" value="Helicase_C-like"/>
</dbReference>
<dbReference type="Pfam" id="PF18319">
    <property type="entry name" value="Zn_ribbon_PriA"/>
    <property type="match status" value="1"/>
</dbReference>
<dbReference type="Pfam" id="PF00270">
    <property type="entry name" value="DEAD"/>
    <property type="match status" value="1"/>
</dbReference>
<feature type="binding site" evidence="12">
    <location>
        <position position="577"/>
    </location>
    <ligand>
        <name>Zn(2+)</name>
        <dbReference type="ChEBI" id="CHEBI:29105"/>
        <label>1</label>
    </ligand>
</feature>
<dbReference type="STRING" id="1079859.SAMN04515674_11381"/>
<comment type="subunit">
    <text evidence="12">Component of the replication restart primosome.</text>
</comment>
<evidence type="ECO:0000256" key="12">
    <source>
        <dbReference type="HAMAP-Rule" id="MF_00983"/>
    </source>
</evidence>
<feature type="binding site" evidence="12">
    <location>
        <position position="564"/>
    </location>
    <ligand>
        <name>Zn(2+)</name>
        <dbReference type="ChEBI" id="CHEBI:29105"/>
        <label>2</label>
    </ligand>
</feature>
<evidence type="ECO:0000256" key="8">
    <source>
        <dbReference type="ARBA" id="ARBA00022840"/>
    </source>
</evidence>
<feature type="domain" description="Helicase ATP-binding" evidence="13">
    <location>
        <begin position="307"/>
        <end position="474"/>
    </location>
</feature>
<feature type="binding site" evidence="12">
    <location>
        <position position="537"/>
    </location>
    <ligand>
        <name>Zn(2+)</name>
        <dbReference type="ChEBI" id="CHEBI:29105"/>
        <label>1</label>
    </ligand>
</feature>
<dbReference type="GO" id="GO:0005524">
    <property type="term" value="F:ATP binding"/>
    <property type="evidence" value="ECO:0007669"/>
    <property type="project" value="UniProtKB-UniRule"/>
</dbReference>
<feature type="binding site" evidence="12">
    <location>
        <position position="567"/>
    </location>
    <ligand>
        <name>Zn(2+)</name>
        <dbReference type="ChEBI" id="CHEBI:29105"/>
        <label>2</label>
    </ligand>
</feature>
<keyword evidence="3 12" id="KW-0479">Metal-binding</keyword>
<evidence type="ECO:0000256" key="10">
    <source>
        <dbReference type="ARBA" id="ARBA00023235"/>
    </source>
</evidence>
<dbReference type="InterPro" id="IPR027417">
    <property type="entry name" value="P-loop_NTPase"/>
</dbReference>
<dbReference type="SMART" id="SM00487">
    <property type="entry name" value="DEXDc"/>
    <property type="match status" value="1"/>
</dbReference>
<gene>
    <name evidence="12" type="primary">priA</name>
    <name evidence="15" type="ORF">SAMN04515674_11381</name>
</gene>
<dbReference type="FunFam" id="3.40.50.300:FF:000489">
    <property type="entry name" value="Primosome assembly protein PriA"/>
    <property type="match status" value="1"/>
</dbReference>
<dbReference type="Pfam" id="PF00271">
    <property type="entry name" value="Helicase_C"/>
    <property type="match status" value="1"/>
</dbReference>
<keyword evidence="9 12" id="KW-0238">DNA-binding</keyword>
<dbReference type="GO" id="GO:0043138">
    <property type="term" value="F:3'-5' DNA helicase activity"/>
    <property type="evidence" value="ECO:0007669"/>
    <property type="project" value="UniProtKB-EC"/>
</dbReference>